<dbReference type="GO" id="GO:0006979">
    <property type="term" value="P:response to oxidative stress"/>
    <property type="evidence" value="ECO:0007669"/>
    <property type="project" value="InterPro"/>
</dbReference>
<proteinExistence type="inferred from homology"/>
<dbReference type="GeneID" id="96004856"/>
<dbReference type="AlphaFoldDB" id="A0AB34KSY0"/>
<evidence type="ECO:0000256" key="12">
    <source>
        <dbReference type="ARBA" id="ARBA00046302"/>
    </source>
</evidence>
<sequence>MFNWAKNAVGITEREYGPEAIQPVTQQTKDVPYTELTKDDLRWEVMDSTNVETKTFYMTADDGRLGLVQIIYSNVLGIRTTAQFNAKIIDPSKGTELWASDNLSDFSFSQDKQGFSCKGCSMEISEDGKSYHIKSSVNKSCIVDVTFTQTAPGFAVGKNGTSNFGTDPKNPWGRMKHLFWPRCQVSGSFVTQKGPVDFAGRGMFVHALQGMKPHFAAARWSFANFQSPSYSAIHMEYTTPPSYGSTVVSVGGVATDGQILLANALPPVSHDETAPDSDNAWPEPKAATFKWVGQSKDGKEVDAVLGGKFGERIDRVDVMGEMPKFVKNIVSGASGTKPYIYQYAPKLTIKVKVGDEVKEEEGRLFTEATFIS</sequence>
<evidence type="ECO:0000256" key="4">
    <source>
        <dbReference type="ARBA" id="ARBA00009069"/>
    </source>
</evidence>
<gene>
    <name evidence="19" type="ORF">WHR41_03412</name>
</gene>
<evidence type="ECO:0000256" key="8">
    <source>
        <dbReference type="ARBA" id="ARBA00023034"/>
    </source>
</evidence>
<dbReference type="InterPro" id="IPR013931">
    <property type="entry name" value="Svf1-like_N"/>
</dbReference>
<dbReference type="Proteomes" id="UP000803884">
    <property type="component" value="Unassembled WGS sequence"/>
</dbReference>
<evidence type="ECO:0000256" key="13">
    <source>
        <dbReference type="ARBA" id="ARBA00058755"/>
    </source>
</evidence>
<comment type="subcellular location">
    <subcellularLocation>
        <location evidence="3">Cytoplasm</location>
    </subcellularLocation>
    <subcellularLocation>
        <location evidence="2">Endoplasmic reticulum membrane</location>
        <topology evidence="2">Peripheral membrane protein</topology>
    </subcellularLocation>
    <subcellularLocation>
        <location evidence="12">Golgi apparatus</location>
        <location evidence="12">cis-Golgi network membrane</location>
        <topology evidence="12">Peripheral membrane protein</topology>
    </subcellularLocation>
    <subcellularLocation>
        <location evidence="1">Nucleus</location>
    </subcellularLocation>
</comment>
<keyword evidence="7" id="KW-0256">Endoplasmic reticulum</keyword>
<dbReference type="GO" id="GO:0005789">
    <property type="term" value="C:endoplasmic reticulum membrane"/>
    <property type="evidence" value="ECO:0007669"/>
    <property type="project" value="UniProtKB-SubCell"/>
</dbReference>
<accession>A0AB34KSY0</accession>
<dbReference type="GO" id="GO:0005794">
    <property type="term" value="C:Golgi apparatus"/>
    <property type="evidence" value="ECO:0007669"/>
    <property type="project" value="UniProtKB-SubCell"/>
</dbReference>
<keyword evidence="20" id="KW-1185">Reference proteome</keyword>
<evidence type="ECO:0000256" key="15">
    <source>
        <dbReference type="ARBA" id="ARBA00073016"/>
    </source>
</evidence>
<comment type="function">
    <text evidence="13">Ceramide-binding protein that may transfer ceramides from the endoplasmic reticulum membrane to the cis-Golgi network membrane, and is thereby required for the biosynthesis of complex sphingolipids.</text>
</comment>
<dbReference type="PANTHER" id="PTHR47107">
    <property type="entry name" value="SVF1-LIKE PROTEIN YDR222W-RELATED"/>
    <property type="match status" value="1"/>
</dbReference>
<keyword evidence="11" id="KW-0539">Nucleus</keyword>
<evidence type="ECO:0000256" key="1">
    <source>
        <dbReference type="ARBA" id="ARBA00004123"/>
    </source>
</evidence>
<feature type="domain" description="Svf1-like C-terminal" evidence="18">
    <location>
        <begin position="211"/>
        <end position="372"/>
    </location>
</feature>
<keyword evidence="6" id="KW-0963">Cytoplasm</keyword>
<keyword evidence="10" id="KW-0472">Membrane</keyword>
<evidence type="ECO:0000256" key="10">
    <source>
        <dbReference type="ARBA" id="ARBA00023136"/>
    </source>
</evidence>
<name>A0AB34KSY0_9PEZI</name>
<dbReference type="Pfam" id="PF17187">
    <property type="entry name" value="Svf1_C"/>
    <property type="match status" value="1"/>
</dbReference>
<keyword evidence="5" id="KW-0813">Transport</keyword>
<dbReference type="InterPro" id="IPR023374">
    <property type="entry name" value="AttH-like_dom_sf"/>
</dbReference>
<evidence type="ECO:0000259" key="17">
    <source>
        <dbReference type="Pfam" id="PF08622"/>
    </source>
</evidence>
<evidence type="ECO:0000313" key="20">
    <source>
        <dbReference type="Proteomes" id="UP000803884"/>
    </source>
</evidence>
<evidence type="ECO:0000256" key="9">
    <source>
        <dbReference type="ARBA" id="ARBA00023055"/>
    </source>
</evidence>
<evidence type="ECO:0000256" key="11">
    <source>
        <dbReference type="ARBA" id="ARBA00023242"/>
    </source>
</evidence>
<dbReference type="PANTHER" id="PTHR47107:SF1">
    <property type="entry name" value="CERAMIDE-BINDING PROTEIN SVF1-RELATED"/>
    <property type="match status" value="1"/>
</dbReference>
<keyword evidence="9" id="KW-0445">Lipid transport</keyword>
<evidence type="ECO:0000259" key="18">
    <source>
        <dbReference type="Pfam" id="PF17187"/>
    </source>
</evidence>
<evidence type="ECO:0000256" key="14">
    <source>
        <dbReference type="ARBA" id="ARBA00069547"/>
    </source>
</evidence>
<comment type="similarity">
    <text evidence="4">Belongs to the SVF1 family.</text>
</comment>
<reference evidence="19 20" key="1">
    <citation type="journal article" date="2020" name="Microbiol. Resour. Announc.">
        <title>Draft Genome Sequence of a Cladosporium Species Isolated from the Mesophotic Ascidian Didemnum maculosum.</title>
        <authorList>
            <person name="Gioti A."/>
            <person name="Siaperas R."/>
            <person name="Nikolaivits E."/>
            <person name="Le Goff G."/>
            <person name="Ouazzani J."/>
            <person name="Kotoulas G."/>
            <person name="Topakas E."/>
        </authorList>
    </citation>
    <scope>NUCLEOTIDE SEQUENCE [LARGE SCALE GENOMIC DNA]</scope>
    <source>
        <strain evidence="19 20">TM138-S3</strain>
    </source>
</reference>
<organism evidence="19 20">
    <name type="scientific">Cladosporium halotolerans</name>
    <dbReference type="NCBI Taxonomy" id="1052096"/>
    <lineage>
        <taxon>Eukaryota</taxon>
        <taxon>Fungi</taxon>
        <taxon>Dikarya</taxon>
        <taxon>Ascomycota</taxon>
        <taxon>Pezizomycotina</taxon>
        <taxon>Dothideomycetes</taxon>
        <taxon>Dothideomycetidae</taxon>
        <taxon>Cladosporiales</taxon>
        <taxon>Cladosporiaceae</taxon>
        <taxon>Cladosporium</taxon>
    </lineage>
</organism>
<dbReference type="RefSeq" id="XP_069231194.1">
    <property type="nucleotide sequence ID" value="XM_069372018.1"/>
</dbReference>
<evidence type="ECO:0000256" key="7">
    <source>
        <dbReference type="ARBA" id="ARBA00022824"/>
    </source>
</evidence>
<dbReference type="Gene3D" id="2.40.370.10">
    <property type="entry name" value="AttH-like domain"/>
    <property type="match status" value="1"/>
</dbReference>
<dbReference type="FunFam" id="2.40.370.10:FF:000001">
    <property type="entry name" value="Survival factor 1"/>
    <property type="match status" value="1"/>
</dbReference>
<evidence type="ECO:0000256" key="2">
    <source>
        <dbReference type="ARBA" id="ARBA00004406"/>
    </source>
</evidence>
<dbReference type="EMBL" id="JAAQHG020000008">
    <property type="protein sequence ID" value="KAL1588089.1"/>
    <property type="molecule type" value="Genomic_DNA"/>
</dbReference>
<evidence type="ECO:0000256" key="3">
    <source>
        <dbReference type="ARBA" id="ARBA00004496"/>
    </source>
</evidence>
<keyword evidence="8" id="KW-0333">Golgi apparatus</keyword>
<dbReference type="SUPFAM" id="SSF159245">
    <property type="entry name" value="AttH-like"/>
    <property type="match status" value="1"/>
</dbReference>
<dbReference type="Pfam" id="PF08622">
    <property type="entry name" value="Svf1"/>
    <property type="match status" value="1"/>
</dbReference>
<protein>
    <recommendedName>
        <fullName evidence="15">Ceramide-binding protein SVF1</fullName>
    </recommendedName>
    <alternativeName>
        <fullName evidence="14">Ceramide-binding protein svf1</fullName>
    </alternativeName>
    <alternativeName>
        <fullName evidence="16">Survival factor 1</fullName>
    </alternativeName>
</protein>
<dbReference type="GO" id="GO:0005634">
    <property type="term" value="C:nucleus"/>
    <property type="evidence" value="ECO:0007669"/>
    <property type="project" value="UniProtKB-SubCell"/>
</dbReference>
<dbReference type="InterPro" id="IPR051385">
    <property type="entry name" value="Ceramide-binding_SVF1"/>
</dbReference>
<comment type="caution">
    <text evidence="19">The sequence shown here is derived from an EMBL/GenBank/DDBJ whole genome shotgun (WGS) entry which is preliminary data.</text>
</comment>
<evidence type="ECO:0000313" key="19">
    <source>
        <dbReference type="EMBL" id="KAL1588089.1"/>
    </source>
</evidence>
<evidence type="ECO:0000256" key="16">
    <source>
        <dbReference type="ARBA" id="ARBA00081132"/>
    </source>
</evidence>
<dbReference type="GO" id="GO:0006869">
    <property type="term" value="P:lipid transport"/>
    <property type="evidence" value="ECO:0007669"/>
    <property type="project" value="UniProtKB-KW"/>
</dbReference>
<feature type="domain" description="Svf1-like N-terminal" evidence="17">
    <location>
        <begin position="51"/>
        <end position="209"/>
    </location>
</feature>
<dbReference type="InterPro" id="IPR033394">
    <property type="entry name" value="Svf1-like_C"/>
</dbReference>
<evidence type="ECO:0000256" key="5">
    <source>
        <dbReference type="ARBA" id="ARBA00022448"/>
    </source>
</evidence>
<evidence type="ECO:0000256" key="6">
    <source>
        <dbReference type="ARBA" id="ARBA00022490"/>
    </source>
</evidence>